<reference evidence="2" key="1">
    <citation type="journal article" date="2015" name="Nature">
        <title>Complex archaea that bridge the gap between prokaryotes and eukaryotes.</title>
        <authorList>
            <person name="Spang A."/>
            <person name="Saw J.H."/>
            <person name="Jorgensen S.L."/>
            <person name="Zaremba-Niedzwiedzka K."/>
            <person name="Martijn J."/>
            <person name="Lind A.E."/>
            <person name="van Eijk R."/>
            <person name="Schleper C."/>
            <person name="Guy L."/>
            <person name="Ettema T.J."/>
        </authorList>
    </citation>
    <scope>NUCLEOTIDE SEQUENCE</scope>
</reference>
<dbReference type="EMBL" id="LAZR01009640">
    <property type="protein sequence ID" value="KKM71421.1"/>
    <property type="molecule type" value="Genomic_DNA"/>
</dbReference>
<name>A0A0F9K9U3_9ZZZZ</name>
<accession>A0A0F9K9U3</accession>
<feature type="non-terminal residue" evidence="2">
    <location>
        <position position="293"/>
    </location>
</feature>
<dbReference type="Gene3D" id="1.20.950.20">
    <property type="entry name" value="Transmembrane di-heme cytochromes, Chain C"/>
    <property type="match status" value="1"/>
</dbReference>
<keyword evidence="1" id="KW-0472">Membrane</keyword>
<comment type="caution">
    <text evidence="2">The sequence shown here is derived from an EMBL/GenBank/DDBJ whole genome shotgun (WGS) entry which is preliminary data.</text>
</comment>
<dbReference type="AlphaFoldDB" id="A0A0F9K9U3"/>
<feature type="transmembrane region" description="Helical" evidence="1">
    <location>
        <begin position="35"/>
        <end position="55"/>
    </location>
</feature>
<evidence type="ECO:0000313" key="2">
    <source>
        <dbReference type="EMBL" id="KKM71421.1"/>
    </source>
</evidence>
<feature type="transmembrane region" description="Helical" evidence="1">
    <location>
        <begin position="140"/>
        <end position="162"/>
    </location>
</feature>
<sequence>MLLTNYELRITGYELQEKTLITREVGWNAGLSKSLMIALDMVILIAVVAVAAFLLRRRIALWGIGKPEKRTDRPAKRVFSAVANGLLQKSILKDPYPGILHAAMFFGFIILLMGTSVIFIQQYFTGPIFQWYFFEGSFYLFSSFLMDLFGLLAIVAVILLAVRRYLQKPPRLDNKAEDARGLILLFLVLATGFLVEGARFATTAPGEKWSFVGWALGAILPDSGALHRVLWWVHVFLAVWFMLVIVSGKFIHIITSWANQFFRDLDDDKRGAIRPIPAEEFETAETFGIGRIE</sequence>
<organism evidence="2">
    <name type="scientific">marine sediment metagenome</name>
    <dbReference type="NCBI Taxonomy" id="412755"/>
    <lineage>
        <taxon>unclassified sequences</taxon>
        <taxon>metagenomes</taxon>
        <taxon>ecological metagenomes</taxon>
    </lineage>
</organism>
<feature type="transmembrane region" description="Helical" evidence="1">
    <location>
        <begin position="182"/>
        <end position="201"/>
    </location>
</feature>
<protein>
    <recommendedName>
        <fullName evidence="3">NarG-like domain-containing protein</fullName>
    </recommendedName>
</protein>
<dbReference type="InterPro" id="IPR036197">
    <property type="entry name" value="NarG-like_sf"/>
</dbReference>
<keyword evidence="1" id="KW-0812">Transmembrane</keyword>
<feature type="transmembrane region" description="Helical" evidence="1">
    <location>
        <begin position="229"/>
        <end position="251"/>
    </location>
</feature>
<gene>
    <name evidence="2" type="ORF">LCGC14_1430810</name>
</gene>
<feature type="transmembrane region" description="Helical" evidence="1">
    <location>
        <begin position="99"/>
        <end position="120"/>
    </location>
</feature>
<evidence type="ECO:0000256" key="1">
    <source>
        <dbReference type="SAM" id="Phobius"/>
    </source>
</evidence>
<evidence type="ECO:0008006" key="3">
    <source>
        <dbReference type="Google" id="ProtNLM"/>
    </source>
</evidence>
<keyword evidence="1" id="KW-1133">Transmembrane helix</keyword>
<dbReference type="SUPFAM" id="SSF103501">
    <property type="entry name" value="Respiratory nitrate reductase 1 gamma chain"/>
    <property type="match status" value="1"/>
</dbReference>
<proteinExistence type="predicted"/>